<feature type="transmembrane region" description="Helical" evidence="14">
    <location>
        <begin position="151"/>
        <end position="174"/>
    </location>
</feature>
<comment type="similarity">
    <text evidence="2">Belongs to the ferric reductase (FRE) family.</text>
</comment>
<dbReference type="Pfam" id="PF01794">
    <property type="entry name" value="Ferric_reduct"/>
    <property type="match status" value="1"/>
</dbReference>
<comment type="subcellular location">
    <subcellularLocation>
        <location evidence="1">Cell membrane</location>
        <topology evidence="1">Multi-pass membrane protein</topology>
    </subcellularLocation>
</comment>
<evidence type="ECO:0000256" key="6">
    <source>
        <dbReference type="ARBA" id="ARBA00022692"/>
    </source>
</evidence>
<evidence type="ECO:0000259" key="15">
    <source>
        <dbReference type="PROSITE" id="PS51384"/>
    </source>
</evidence>
<dbReference type="SUPFAM" id="SSF52343">
    <property type="entry name" value="Ferredoxin reductase-like, C-terminal NADP-linked domain"/>
    <property type="match status" value="1"/>
</dbReference>
<evidence type="ECO:0000256" key="14">
    <source>
        <dbReference type="SAM" id="Phobius"/>
    </source>
</evidence>
<organism evidence="16 17">
    <name type="scientific">Mycena metata</name>
    <dbReference type="NCBI Taxonomy" id="1033252"/>
    <lineage>
        <taxon>Eukaryota</taxon>
        <taxon>Fungi</taxon>
        <taxon>Dikarya</taxon>
        <taxon>Basidiomycota</taxon>
        <taxon>Agaricomycotina</taxon>
        <taxon>Agaricomycetes</taxon>
        <taxon>Agaricomycetidae</taxon>
        <taxon>Agaricales</taxon>
        <taxon>Marasmiineae</taxon>
        <taxon>Mycenaceae</taxon>
        <taxon>Mycena</taxon>
    </lineage>
</organism>
<evidence type="ECO:0000313" key="16">
    <source>
        <dbReference type="EMBL" id="KAJ7764700.1"/>
    </source>
</evidence>
<evidence type="ECO:0000256" key="3">
    <source>
        <dbReference type="ARBA" id="ARBA00012668"/>
    </source>
</evidence>
<evidence type="ECO:0000313" key="17">
    <source>
        <dbReference type="Proteomes" id="UP001215598"/>
    </source>
</evidence>
<keyword evidence="7" id="KW-0249">Electron transport</keyword>
<dbReference type="AlphaFoldDB" id="A0AAD7NKE0"/>
<dbReference type="GO" id="GO:0052851">
    <property type="term" value="F:ferric-chelate reductase (NADPH) activity"/>
    <property type="evidence" value="ECO:0007669"/>
    <property type="project" value="UniProtKB-EC"/>
</dbReference>
<dbReference type="InterPro" id="IPR017938">
    <property type="entry name" value="Riboflavin_synthase-like_b-brl"/>
</dbReference>
<dbReference type="EMBL" id="JARKIB010000027">
    <property type="protein sequence ID" value="KAJ7764700.1"/>
    <property type="molecule type" value="Genomic_DNA"/>
</dbReference>
<comment type="caution">
    <text evidence="16">The sequence shown here is derived from an EMBL/GenBank/DDBJ whole genome shotgun (WGS) entry which is preliminary data.</text>
</comment>
<keyword evidence="6 14" id="KW-0812">Transmembrane</keyword>
<dbReference type="SFLD" id="SFLDS00052">
    <property type="entry name" value="Ferric_Reductase_Domain"/>
    <property type="match status" value="1"/>
</dbReference>
<keyword evidence="8 14" id="KW-1133">Transmembrane helix</keyword>
<dbReference type="PANTHER" id="PTHR32361">
    <property type="entry name" value="FERRIC/CUPRIC REDUCTASE TRANSMEMBRANE COMPONENT"/>
    <property type="match status" value="1"/>
</dbReference>
<gene>
    <name evidence="16" type="ORF">B0H16DRAFT_1310358</name>
</gene>
<comment type="catalytic activity">
    <reaction evidence="12">
        <text>2 a Fe(II)-siderophore + NADP(+) + H(+) = 2 a Fe(III)-siderophore + NADPH</text>
        <dbReference type="Rhea" id="RHEA:28795"/>
        <dbReference type="Rhea" id="RHEA-COMP:11342"/>
        <dbReference type="Rhea" id="RHEA-COMP:11344"/>
        <dbReference type="ChEBI" id="CHEBI:15378"/>
        <dbReference type="ChEBI" id="CHEBI:29033"/>
        <dbReference type="ChEBI" id="CHEBI:29034"/>
        <dbReference type="ChEBI" id="CHEBI:57783"/>
        <dbReference type="ChEBI" id="CHEBI:58349"/>
        <dbReference type="EC" id="1.16.1.9"/>
    </reaction>
</comment>
<feature type="transmembrane region" description="Helical" evidence="14">
    <location>
        <begin position="226"/>
        <end position="246"/>
    </location>
</feature>
<keyword evidence="4" id="KW-0813">Transport</keyword>
<dbReference type="GO" id="GO:0006826">
    <property type="term" value="P:iron ion transport"/>
    <property type="evidence" value="ECO:0007669"/>
    <property type="project" value="TreeGrafter"/>
</dbReference>
<evidence type="ECO:0000256" key="11">
    <source>
        <dbReference type="ARBA" id="ARBA00023136"/>
    </source>
</evidence>
<name>A0AAD7NKE0_9AGAR</name>
<dbReference type="GO" id="GO:0005886">
    <property type="term" value="C:plasma membrane"/>
    <property type="evidence" value="ECO:0007669"/>
    <property type="project" value="UniProtKB-SubCell"/>
</dbReference>
<keyword evidence="10" id="KW-0406">Ion transport</keyword>
<keyword evidence="5" id="KW-1003">Cell membrane</keyword>
<keyword evidence="17" id="KW-1185">Reference proteome</keyword>
<evidence type="ECO:0000256" key="9">
    <source>
        <dbReference type="ARBA" id="ARBA00023002"/>
    </source>
</evidence>
<accession>A0AAD7NKE0</accession>
<dbReference type="GO" id="GO:0006879">
    <property type="term" value="P:intracellular iron ion homeostasis"/>
    <property type="evidence" value="ECO:0007669"/>
    <property type="project" value="TreeGrafter"/>
</dbReference>
<evidence type="ECO:0000256" key="8">
    <source>
        <dbReference type="ARBA" id="ARBA00022989"/>
    </source>
</evidence>
<reference evidence="16" key="1">
    <citation type="submission" date="2023-03" db="EMBL/GenBank/DDBJ databases">
        <title>Massive genome expansion in bonnet fungi (Mycena s.s.) driven by repeated elements and novel gene families across ecological guilds.</title>
        <authorList>
            <consortium name="Lawrence Berkeley National Laboratory"/>
            <person name="Harder C.B."/>
            <person name="Miyauchi S."/>
            <person name="Viragh M."/>
            <person name="Kuo A."/>
            <person name="Thoen E."/>
            <person name="Andreopoulos B."/>
            <person name="Lu D."/>
            <person name="Skrede I."/>
            <person name="Drula E."/>
            <person name="Henrissat B."/>
            <person name="Morin E."/>
            <person name="Kohler A."/>
            <person name="Barry K."/>
            <person name="LaButti K."/>
            <person name="Morin E."/>
            <person name="Salamov A."/>
            <person name="Lipzen A."/>
            <person name="Mereny Z."/>
            <person name="Hegedus B."/>
            <person name="Baldrian P."/>
            <person name="Stursova M."/>
            <person name="Weitz H."/>
            <person name="Taylor A."/>
            <person name="Grigoriev I.V."/>
            <person name="Nagy L.G."/>
            <person name="Martin F."/>
            <person name="Kauserud H."/>
        </authorList>
    </citation>
    <scope>NUCLEOTIDE SEQUENCE</scope>
    <source>
        <strain evidence="16">CBHHK182m</strain>
    </source>
</reference>
<evidence type="ECO:0000256" key="7">
    <source>
        <dbReference type="ARBA" id="ARBA00022982"/>
    </source>
</evidence>
<keyword evidence="9" id="KW-0560">Oxidoreductase</keyword>
<evidence type="ECO:0000256" key="12">
    <source>
        <dbReference type="ARBA" id="ARBA00048483"/>
    </source>
</evidence>
<dbReference type="Pfam" id="PF08022">
    <property type="entry name" value="FAD_binding_8"/>
    <property type="match status" value="1"/>
</dbReference>
<dbReference type="Gene3D" id="3.40.50.80">
    <property type="entry name" value="Nucleotide-binding domain of ferredoxin-NADP reductase (FNR) module"/>
    <property type="match status" value="1"/>
</dbReference>
<proteinExistence type="inferred from homology"/>
<feature type="transmembrane region" description="Helical" evidence="14">
    <location>
        <begin position="46"/>
        <end position="64"/>
    </location>
</feature>
<evidence type="ECO:0000256" key="2">
    <source>
        <dbReference type="ARBA" id="ARBA00006278"/>
    </source>
</evidence>
<dbReference type="EC" id="1.16.1.9" evidence="3"/>
<evidence type="ECO:0000256" key="10">
    <source>
        <dbReference type="ARBA" id="ARBA00023065"/>
    </source>
</evidence>
<dbReference type="GO" id="GO:0015677">
    <property type="term" value="P:copper ion import"/>
    <property type="evidence" value="ECO:0007669"/>
    <property type="project" value="TreeGrafter"/>
</dbReference>
<keyword evidence="11 14" id="KW-0472">Membrane</keyword>
<dbReference type="CDD" id="cd06186">
    <property type="entry name" value="NOX_Duox_like_FAD_NADP"/>
    <property type="match status" value="1"/>
</dbReference>
<feature type="transmembrane region" description="Helical" evidence="14">
    <location>
        <begin position="186"/>
        <end position="206"/>
    </location>
</feature>
<protein>
    <recommendedName>
        <fullName evidence="3">ferric-chelate reductase (NADPH)</fullName>
        <ecNumber evidence="3">1.16.1.9</ecNumber>
    </recommendedName>
</protein>
<dbReference type="Pfam" id="PF08030">
    <property type="entry name" value="NAD_binding_6"/>
    <property type="match status" value="1"/>
</dbReference>
<feature type="domain" description="FAD-binding FR-type" evidence="15">
    <location>
        <begin position="302"/>
        <end position="420"/>
    </location>
</feature>
<dbReference type="InterPro" id="IPR013112">
    <property type="entry name" value="FAD-bd_8"/>
</dbReference>
<feature type="region of interest" description="Disordered" evidence="13">
    <location>
        <begin position="502"/>
        <end position="525"/>
    </location>
</feature>
<dbReference type="InterPro" id="IPR051410">
    <property type="entry name" value="Ferric/Cupric_Reductase"/>
</dbReference>
<feature type="transmembrane region" description="Helical" evidence="14">
    <location>
        <begin position="262"/>
        <end position="279"/>
    </location>
</feature>
<evidence type="ECO:0000256" key="13">
    <source>
        <dbReference type="SAM" id="MobiDB-lite"/>
    </source>
</evidence>
<dbReference type="SFLD" id="SFLDG01168">
    <property type="entry name" value="Ferric_reductase_subgroup_(FRE"/>
    <property type="match status" value="1"/>
</dbReference>
<dbReference type="SUPFAM" id="SSF63380">
    <property type="entry name" value="Riboflavin synthase domain-like"/>
    <property type="match status" value="1"/>
</dbReference>
<dbReference type="InterPro" id="IPR039261">
    <property type="entry name" value="FNR_nucleotide-bd"/>
</dbReference>
<dbReference type="InterPro" id="IPR013121">
    <property type="entry name" value="Fe_red_NAD-bd_6"/>
</dbReference>
<dbReference type="InterPro" id="IPR017927">
    <property type="entry name" value="FAD-bd_FR_type"/>
</dbReference>
<evidence type="ECO:0000256" key="5">
    <source>
        <dbReference type="ARBA" id="ARBA00022475"/>
    </source>
</evidence>
<sequence>MRQWLTLPVEWHSPRWATYNYSAMTPDQLELIGTRFHDWSTADWDYGLTTIYFFCAAIGAIAVARWGSWALHRRSTAPASAGAFDRLVALLSYTTTRGWRVKFLDYYSPPLAAIIAVLLMWIWVIVMTLAARPYHWPNPAMGYSPPIATRAGWISLGIMPFMTAFATKNNYVALLTRTSHDRLQVFHRWSALFMYITSLVHTFPFIVEDIQMGMMQSEWATDSFVWTGAAALIPQTWLLVMSWGYFRNRYYEFFKKCVHHRLMHYSAAGIFMAALFVHVDWTLTAWDYFWATLAIYGTSWGYRVVRATLTPGRATVTVLEDRTLRVRIAVPKRFSWSAAAPQPFKYTAGQHIFVRFFFGPLHWATSHPFTIASTPAPPTLVLRARGGITKALERAAGVQTKGEMAVRVFIDGPYGHAGLASDLRRFDRVLFLAGGSGASFTIPLLIDLVRNQASRPPGAKTQFVVAVREGGAFSWLEQELEPLSVKEGTDVVRQTHVTRQQVEEIDPEKGDRASDDGGDLGSLDNGRPDLHALVEAFGADIGRVAVNITSPDEFAHDVRNAVATEQLAIAQRRSAVYEVFLHVENYG</sequence>
<evidence type="ECO:0000256" key="4">
    <source>
        <dbReference type="ARBA" id="ARBA00022448"/>
    </source>
</evidence>
<evidence type="ECO:0000256" key="1">
    <source>
        <dbReference type="ARBA" id="ARBA00004651"/>
    </source>
</evidence>
<feature type="transmembrane region" description="Helical" evidence="14">
    <location>
        <begin position="110"/>
        <end position="131"/>
    </location>
</feature>
<dbReference type="PROSITE" id="PS51384">
    <property type="entry name" value="FAD_FR"/>
    <property type="match status" value="1"/>
</dbReference>
<dbReference type="InterPro" id="IPR013130">
    <property type="entry name" value="Fe3_Rdtase_TM_dom"/>
</dbReference>
<dbReference type="Proteomes" id="UP001215598">
    <property type="component" value="Unassembled WGS sequence"/>
</dbReference>